<evidence type="ECO:0000313" key="4">
    <source>
        <dbReference type="Proteomes" id="UP000291116"/>
    </source>
</evidence>
<dbReference type="OrthoDB" id="202178at2759"/>
<feature type="region of interest" description="Disordered" evidence="1">
    <location>
        <begin position="253"/>
        <end position="278"/>
    </location>
</feature>
<gene>
    <name evidence="3" type="ORF">PSNMU_V1.4_AUG-EV-PASAV3_0068390</name>
</gene>
<keyword evidence="2" id="KW-0732">Signal</keyword>
<dbReference type="Proteomes" id="UP000291116">
    <property type="component" value="Unassembled WGS sequence"/>
</dbReference>
<feature type="region of interest" description="Disordered" evidence="1">
    <location>
        <begin position="377"/>
        <end position="411"/>
    </location>
</feature>
<reference evidence="3 4" key="1">
    <citation type="submission" date="2019-01" db="EMBL/GenBank/DDBJ databases">
        <authorList>
            <person name="Ferrante I. M."/>
        </authorList>
    </citation>
    <scope>NUCLEOTIDE SEQUENCE [LARGE SCALE GENOMIC DNA]</scope>
    <source>
        <strain evidence="3 4">B856</strain>
    </source>
</reference>
<feature type="region of interest" description="Disordered" evidence="1">
    <location>
        <begin position="302"/>
        <end position="351"/>
    </location>
</feature>
<evidence type="ECO:0000313" key="3">
    <source>
        <dbReference type="EMBL" id="VEU39961.1"/>
    </source>
</evidence>
<evidence type="ECO:0000256" key="1">
    <source>
        <dbReference type="SAM" id="MobiDB-lite"/>
    </source>
</evidence>
<organism evidence="3 4">
    <name type="scientific">Pseudo-nitzschia multistriata</name>
    <dbReference type="NCBI Taxonomy" id="183589"/>
    <lineage>
        <taxon>Eukaryota</taxon>
        <taxon>Sar</taxon>
        <taxon>Stramenopiles</taxon>
        <taxon>Ochrophyta</taxon>
        <taxon>Bacillariophyta</taxon>
        <taxon>Bacillariophyceae</taxon>
        <taxon>Bacillariophycidae</taxon>
        <taxon>Bacillariales</taxon>
        <taxon>Bacillariaceae</taxon>
        <taxon>Pseudo-nitzschia</taxon>
    </lineage>
</organism>
<name>A0A448ZD71_9STRA</name>
<protein>
    <submittedName>
        <fullName evidence="3">Uncharacterized protein</fullName>
    </submittedName>
</protein>
<feature type="signal peptide" evidence="2">
    <location>
        <begin position="1"/>
        <end position="30"/>
    </location>
</feature>
<proteinExistence type="predicted"/>
<dbReference type="EMBL" id="CAACVS010000247">
    <property type="protein sequence ID" value="VEU39961.1"/>
    <property type="molecule type" value="Genomic_DNA"/>
</dbReference>
<keyword evidence="4" id="KW-1185">Reference proteome</keyword>
<dbReference type="AlphaFoldDB" id="A0A448ZD71"/>
<accession>A0A448ZD71</accession>
<feature type="chain" id="PRO_5019376112" evidence="2">
    <location>
        <begin position="31"/>
        <end position="601"/>
    </location>
</feature>
<evidence type="ECO:0000256" key="2">
    <source>
        <dbReference type="SAM" id="SignalP"/>
    </source>
</evidence>
<feature type="compositionally biased region" description="Gly residues" evidence="1">
    <location>
        <begin position="257"/>
        <end position="272"/>
    </location>
</feature>
<sequence>MGNRKQSGARWRGFFATAVVCSWVLSPCSAFGVSRQGIGARQQCQQYHQQQYQHRQNSALGMSLSGTEEDPAILAIRSLATYHEGEWTGRARSFTVTPDVAAGVVKRKLSEEYTVAVRLATSEINIDPSTASEPDLGTISLSETVSWGDKISHRSIPLFTAPGASRSGAEKGSRTGHVDVDDVDASYSLDTTNPKDFPSILAGLSGKSARDRLQFVVEHCVAAGEDRRSRCFAIYGEDNSLLRVVVSEEERVASGKPGAGASGNPVAGGSGKNGSESGVTMSDLIEMQNDVDRLVDKIAANVYDGTSGDPPSSQGSPARDGGDDEDTPASRLEKLGNAMGPPKEDGTRDLSPYDMSLLEMTGGVWLGDMMIRETADVAASPSDKGPGKGFGKPPAASSAPPPQEPSSAFGTWKPGVQKIAYRWMWNFEEEIRQTVDAGKSLGSSMDFHLKKSLAGSVCLDESFSRRKAKNERMVYVDWGEDSVGFLLGPYSVQVPRYVNFDPSAPTARAPAVTKPFYTEFGVFQSAPPALARGSDGVIDVTETPGPDELCWSKIGRLYNFEGRLKQGCTSFSTFKRFELEDDSIDDDQLDDEIDDDLAELL</sequence>